<feature type="region of interest" description="Disordered" evidence="1">
    <location>
        <begin position="178"/>
        <end position="232"/>
    </location>
</feature>
<evidence type="ECO:0000313" key="2">
    <source>
        <dbReference type="EMBL" id="KAL1611870.1"/>
    </source>
</evidence>
<proteinExistence type="predicted"/>
<reference evidence="2 3" key="1">
    <citation type="submission" date="2024-02" db="EMBL/GenBank/DDBJ databases">
        <title>De novo assembly and annotation of 12 fungi associated with fruit tree decline syndrome in Ontario, Canada.</title>
        <authorList>
            <person name="Sulman M."/>
            <person name="Ellouze W."/>
            <person name="Ilyukhin E."/>
        </authorList>
    </citation>
    <scope>NUCLEOTIDE SEQUENCE [LARGE SCALE GENOMIC DNA]</scope>
    <source>
        <strain evidence="2 3">M42-189</strain>
    </source>
</reference>
<evidence type="ECO:0000256" key="1">
    <source>
        <dbReference type="SAM" id="MobiDB-lite"/>
    </source>
</evidence>
<feature type="compositionally biased region" description="Polar residues" evidence="1">
    <location>
        <begin position="30"/>
        <end position="51"/>
    </location>
</feature>
<feature type="compositionally biased region" description="Polar residues" evidence="1">
    <location>
        <begin position="178"/>
        <end position="209"/>
    </location>
</feature>
<feature type="compositionally biased region" description="Polar residues" evidence="1">
    <location>
        <begin position="64"/>
        <end position="83"/>
    </location>
</feature>
<evidence type="ECO:0000313" key="3">
    <source>
        <dbReference type="Proteomes" id="UP001521785"/>
    </source>
</evidence>
<feature type="compositionally biased region" description="Basic and acidic residues" evidence="1">
    <location>
        <begin position="116"/>
        <end position="133"/>
    </location>
</feature>
<feature type="compositionally biased region" description="Polar residues" evidence="1">
    <location>
        <begin position="303"/>
        <end position="316"/>
    </location>
</feature>
<comment type="caution">
    <text evidence="2">The sequence shown here is derived from an EMBL/GenBank/DDBJ whole genome shotgun (WGS) entry which is preliminary data.</text>
</comment>
<feature type="compositionally biased region" description="Basic and acidic residues" evidence="1">
    <location>
        <begin position="320"/>
        <end position="332"/>
    </location>
</feature>
<protein>
    <submittedName>
        <fullName evidence="2">Uncharacterized protein</fullName>
    </submittedName>
</protein>
<accession>A0ABR3S5A0</accession>
<organism evidence="2 3">
    <name type="scientific">Paraconiothyrium brasiliense</name>
    <dbReference type="NCBI Taxonomy" id="300254"/>
    <lineage>
        <taxon>Eukaryota</taxon>
        <taxon>Fungi</taxon>
        <taxon>Dikarya</taxon>
        <taxon>Ascomycota</taxon>
        <taxon>Pezizomycotina</taxon>
        <taxon>Dothideomycetes</taxon>
        <taxon>Pleosporomycetidae</taxon>
        <taxon>Pleosporales</taxon>
        <taxon>Massarineae</taxon>
        <taxon>Didymosphaeriaceae</taxon>
        <taxon>Paraconiothyrium</taxon>
    </lineage>
</organism>
<dbReference type="Proteomes" id="UP001521785">
    <property type="component" value="Unassembled WGS sequence"/>
</dbReference>
<keyword evidence="3" id="KW-1185">Reference proteome</keyword>
<feature type="region of interest" description="Disordered" evidence="1">
    <location>
        <begin position="289"/>
        <end position="345"/>
    </location>
</feature>
<dbReference type="EMBL" id="JAKJXO020000001">
    <property type="protein sequence ID" value="KAL1611870.1"/>
    <property type="molecule type" value="Genomic_DNA"/>
</dbReference>
<name>A0ABR3S5A0_9PLEO</name>
<sequence>MNSIDKSFEYDPGGAPSKRRADEDAAPGQSRASKVHNISVSATHGSVTHKTAGNEADVADAETDQSGAPVSKNLNGQTVSDYSHNVRPKTTIPLAGTGSSIARPPRTTNAPLVARRQGELTRRTHIKRDDPRNDYLAGEPSWKDLPPAPFEANEMRRAEKYKREVSCFNQVHDRVLSRSMSQNKKPMNNWENATMTSGPTRKSNGQTGSDAPKMAGAVKFARDQQPLKGEGRELSLSPVFRVAKPKSKYEFDPLDLDESAVWPIGDFVPSRNRPPADYSFLDFPEPRVGSSPLSHVPFPEPISFQSKLQTERTSTPPDLEGEKPQTLRERYLPRRNHPASNKEVELTQEEIEKFVDFDAER</sequence>
<feature type="region of interest" description="Disordered" evidence="1">
    <location>
        <begin position="1"/>
        <end position="149"/>
    </location>
</feature>
<gene>
    <name evidence="2" type="ORF">SLS60_000091</name>
</gene>